<dbReference type="InterPro" id="IPR003421">
    <property type="entry name" value="Opine_DH"/>
</dbReference>
<dbReference type="GO" id="GO:0050661">
    <property type="term" value="F:NADP binding"/>
    <property type="evidence" value="ECO:0007669"/>
    <property type="project" value="InterPro"/>
</dbReference>
<evidence type="ECO:0000259" key="1">
    <source>
        <dbReference type="Pfam" id="PF02317"/>
    </source>
</evidence>
<evidence type="ECO:0000259" key="2">
    <source>
        <dbReference type="Pfam" id="PF03446"/>
    </source>
</evidence>
<evidence type="ECO:0000313" key="3">
    <source>
        <dbReference type="EMBL" id="MBC8591047.1"/>
    </source>
</evidence>
<dbReference type="InterPro" id="IPR036291">
    <property type="entry name" value="NAD(P)-bd_dom_sf"/>
</dbReference>
<keyword evidence="4" id="KW-1185">Reference proteome</keyword>
<comment type="caution">
    <text evidence="3">The sequence shown here is derived from an EMBL/GenBank/DDBJ whole genome shotgun (WGS) entry which is preliminary data.</text>
</comment>
<protein>
    <submittedName>
        <fullName evidence="3">NAD/NADP octopine/nopaline dehydrogenase family protein</fullName>
    </submittedName>
</protein>
<dbReference type="SUPFAM" id="SSF51735">
    <property type="entry name" value="NAD(P)-binding Rossmann-fold domains"/>
    <property type="match status" value="1"/>
</dbReference>
<dbReference type="AlphaFoldDB" id="A0A926F0V3"/>
<dbReference type="PANTHER" id="PTHR38015">
    <property type="entry name" value="BLR6086 PROTEIN"/>
    <property type="match status" value="1"/>
</dbReference>
<dbReference type="InterPro" id="IPR008927">
    <property type="entry name" value="6-PGluconate_DH-like_C_sf"/>
</dbReference>
<dbReference type="InterPro" id="IPR006115">
    <property type="entry name" value="6PGDH_NADP-bd"/>
</dbReference>
<dbReference type="InterPro" id="IPR013328">
    <property type="entry name" value="6PGD_dom2"/>
</dbReference>
<dbReference type="EMBL" id="JACRTK010000003">
    <property type="protein sequence ID" value="MBC8591047.1"/>
    <property type="molecule type" value="Genomic_DNA"/>
</dbReference>
<accession>A0A926F0V3</accession>
<dbReference type="Pfam" id="PF02317">
    <property type="entry name" value="Octopine_DH"/>
    <property type="match status" value="1"/>
</dbReference>
<sequence length="375" mass="42038">MIVLRRELTYCVIGAGNGGLAMAGYLSMLGYKVNLYNRTVEKILPLMKDPTIYITGEENGFGVLNKVTGNMEEAIKDVDIIMVTIPAIGHRDIAKEMAPYLKDGQIIVLNPGRTGGALEVYETLLRERKKNNIIVAEAQTFIYATRSIKVTHSHIFKSKKEVSLAAIPATKTNHVLELLNEAYPQFISAKDILETSINNYGAIFHPAPTLLNSGHIERCIPFEYYTEGITPSIGNFLEKLDRERMELGRYLQVDTVSAMDWLYESYGAKGDSIYEAVQKNPAYQGLQAPQGLYIRYIYEDVPYSLVPMESMAQCIGLETPAISSIINIAQLMTNRDFREEGRTADRLGLEGLSITEMHMLARKGKIVKRRLEEVV</sequence>
<dbReference type="Gene3D" id="3.40.50.720">
    <property type="entry name" value="NAD(P)-binding Rossmann-like Domain"/>
    <property type="match status" value="1"/>
</dbReference>
<dbReference type="GO" id="GO:0016491">
    <property type="term" value="F:oxidoreductase activity"/>
    <property type="evidence" value="ECO:0007669"/>
    <property type="project" value="InterPro"/>
</dbReference>
<feature type="domain" description="Opine dehydrogenase" evidence="1">
    <location>
        <begin position="189"/>
        <end position="332"/>
    </location>
</feature>
<reference evidence="3 4" key="1">
    <citation type="submission" date="2020-08" db="EMBL/GenBank/DDBJ databases">
        <title>Genome public.</title>
        <authorList>
            <person name="Liu C."/>
            <person name="Sun Q."/>
        </authorList>
    </citation>
    <scope>NUCLEOTIDE SEQUENCE [LARGE SCALE GENOMIC DNA]</scope>
    <source>
        <strain evidence="3 4">NSJ-26</strain>
    </source>
</reference>
<dbReference type="Pfam" id="PF03446">
    <property type="entry name" value="NAD_binding_2"/>
    <property type="match status" value="1"/>
</dbReference>
<gene>
    <name evidence="3" type="ORF">H8689_07955</name>
</gene>
<dbReference type="SUPFAM" id="SSF48179">
    <property type="entry name" value="6-phosphogluconate dehydrogenase C-terminal domain-like"/>
    <property type="match status" value="1"/>
</dbReference>
<organism evidence="3 4">
    <name type="scientific">Wansuia hejianensis</name>
    <dbReference type="NCBI Taxonomy" id="2763667"/>
    <lineage>
        <taxon>Bacteria</taxon>
        <taxon>Bacillati</taxon>
        <taxon>Bacillota</taxon>
        <taxon>Clostridia</taxon>
        <taxon>Lachnospirales</taxon>
        <taxon>Lachnospiraceae</taxon>
        <taxon>Wansuia</taxon>
    </lineage>
</organism>
<dbReference type="InterPro" id="IPR051729">
    <property type="entry name" value="Opine/Lysopine_DH"/>
</dbReference>
<dbReference type="PANTHER" id="PTHR38015:SF1">
    <property type="entry name" value="OPINE DEHYDROGENASE DOMAIN-CONTAINING PROTEIN"/>
    <property type="match status" value="1"/>
</dbReference>
<dbReference type="Proteomes" id="UP000601522">
    <property type="component" value="Unassembled WGS sequence"/>
</dbReference>
<evidence type="ECO:0000313" key="4">
    <source>
        <dbReference type="Proteomes" id="UP000601522"/>
    </source>
</evidence>
<name>A0A926F0V3_9FIRM</name>
<feature type="domain" description="6-phosphogluconate dehydrogenase NADP-binding" evidence="2">
    <location>
        <begin position="11"/>
        <end position="108"/>
    </location>
</feature>
<dbReference type="Gene3D" id="1.10.1040.10">
    <property type="entry name" value="N-(1-d-carboxylethyl)-l-norvaline Dehydrogenase, domain 2"/>
    <property type="match status" value="1"/>
</dbReference>
<proteinExistence type="predicted"/>